<reference evidence="1 2" key="1">
    <citation type="submission" date="2024-04" db="EMBL/GenBank/DDBJ databases">
        <title>Tritrichomonas musculus Genome.</title>
        <authorList>
            <person name="Alves-Ferreira E."/>
            <person name="Grigg M."/>
            <person name="Lorenzi H."/>
            <person name="Galac M."/>
        </authorList>
    </citation>
    <scope>NUCLEOTIDE SEQUENCE [LARGE SCALE GENOMIC DNA]</scope>
    <source>
        <strain evidence="1 2">EAF2021</strain>
    </source>
</reference>
<dbReference type="Gene3D" id="2.130.10.10">
    <property type="entry name" value="YVTN repeat-like/Quinoprotein amine dehydrogenase"/>
    <property type="match status" value="2"/>
</dbReference>
<dbReference type="EMBL" id="JAPFFF010000007">
    <property type="protein sequence ID" value="KAK8885267.1"/>
    <property type="molecule type" value="Genomic_DNA"/>
</dbReference>
<gene>
    <name evidence="1" type="ORF">M9Y10_040713</name>
</gene>
<organism evidence="1 2">
    <name type="scientific">Tritrichomonas musculus</name>
    <dbReference type="NCBI Taxonomy" id="1915356"/>
    <lineage>
        <taxon>Eukaryota</taxon>
        <taxon>Metamonada</taxon>
        <taxon>Parabasalia</taxon>
        <taxon>Tritrichomonadida</taxon>
        <taxon>Tritrichomonadidae</taxon>
        <taxon>Tritrichomonas</taxon>
    </lineage>
</organism>
<evidence type="ECO:0000313" key="2">
    <source>
        <dbReference type="Proteomes" id="UP001470230"/>
    </source>
</evidence>
<keyword evidence="2" id="KW-1185">Reference proteome</keyword>
<dbReference type="Proteomes" id="UP001470230">
    <property type="component" value="Unassembled WGS sequence"/>
</dbReference>
<accession>A0ABR2K2V0</accession>
<name>A0ABR2K2V0_9EUKA</name>
<sequence>MALFIREIIPSSTISDASLIPNFTLESEQDVLAIARGNILYIYQIGNIQDSLPVFYEFNNPIKLVRPIYNDVSTNSNILIIFANYRACILGPNGESILNFSLSATNDISNPIKVKCALHPELIAIQTLPNYIEIYSKTDNSLLKYATSISIGCKSIIDFCFIGPTIKVMQLAVLIEEFNERPRLQIIDIDSSDWSYREEPEKSVSLSNDSYLLFPINPEQLSTVVVLNSNQCLRITQKNDGLKVTSATICTADKIINCDHLHHDIFCYIDETGNFGFVEIKRKGTVHFESVGNSDKPFKIIALTHNLMFSASHESLSKVFKLKKDNSVKIVRTFQIAGSIKSVSKNNNNYMGISDRGNISIKPVEKVDIFEKINLSGGIKIFSNKNSIIVSKINETIEIGSDGNVVQDSLFNTNEKTIFFNGIVHCTESRLQIAQKDAINDKFLICDASKKFVVYYNDKKEIHLFSLFAEKDTDSEKIEYREIPFSYKYVGLESFYKEKIKEDDDDQITAISVNDFYLAIMSSYITIYQLSCMKVVRVIHCPDAIGIKLFRKNQLISIDALDYVRIHSINNLREEKIYCQGSHTSISKCNGFHIISGSHPSILINNSIIHIDCEPFYDAVPTGPNEFAMVNFNSIQKIRLIEKGFLNQCSISAIPMSSFVRLNNNQYIYSRTIKEITYFFLNNDENPFYSCENFVCIGNAKSTLNIICKNSVIVFDDNLKKVNEMKFDKEILNFIVNHSKRYIYQRYSIIDLETKSPIFNSNEGQPISYVSMNHRYTVFLINDDTMVLFVVNDDNSYKLADMVSLYEHTTCVSLIGDIVLIGTQNSKILVMKIINNSKLERCTPINLNSVPTSIDKFENSFYVGLSSGSILELKIVNIDISFEKLVQILQDKMKCIAGLSKEDQYLAEKVIYDQRKGIVFDISILSKFVSLNEQEQKSILEDSFPVEEANKLLFENNNLFLS</sequence>
<dbReference type="InterPro" id="IPR015943">
    <property type="entry name" value="WD40/YVTN_repeat-like_dom_sf"/>
</dbReference>
<protein>
    <recommendedName>
        <fullName evidence="3">Cleavage/polyadenylation specificity factor A subunit C-terminal domain-containing protein</fullName>
    </recommendedName>
</protein>
<proteinExistence type="predicted"/>
<comment type="caution">
    <text evidence="1">The sequence shown here is derived from an EMBL/GenBank/DDBJ whole genome shotgun (WGS) entry which is preliminary data.</text>
</comment>
<evidence type="ECO:0000313" key="1">
    <source>
        <dbReference type="EMBL" id="KAK8885267.1"/>
    </source>
</evidence>
<evidence type="ECO:0008006" key="3">
    <source>
        <dbReference type="Google" id="ProtNLM"/>
    </source>
</evidence>
<dbReference type="SUPFAM" id="SSF69322">
    <property type="entry name" value="Tricorn protease domain 2"/>
    <property type="match status" value="1"/>
</dbReference>